<keyword evidence="4 6" id="KW-0472">Membrane</keyword>
<dbReference type="EMBL" id="JANIEX010000038">
    <property type="protein sequence ID" value="KAJ3575411.1"/>
    <property type="molecule type" value="Genomic_DNA"/>
</dbReference>
<evidence type="ECO:0000256" key="4">
    <source>
        <dbReference type="ARBA" id="ARBA00023136"/>
    </source>
</evidence>
<dbReference type="GO" id="GO:0008271">
    <property type="term" value="F:secondary active sulfate transmembrane transporter activity"/>
    <property type="evidence" value="ECO:0007669"/>
    <property type="project" value="InterPro"/>
</dbReference>
<feature type="domain" description="STAS" evidence="7">
    <location>
        <begin position="531"/>
        <end position="657"/>
    </location>
</feature>
<feature type="region of interest" description="Disordered" evidence="5">
    <location>
        <begin position="673"/>
        <end position="693"/>
    </location>
</feature>
<keyword evidence="9" id="KW-1185">Reference proteome</keyword>
<dbReference type="Proteomes" id="UP001213000">
    <property type="component" value="Unassembled WGS sequence"/>
</dbReference>
<dbReference type="InterPro" id="IPR036513">
    <property type="entry name" value="STAS_dom_sf"/>
</dbReference>
<dbReference type="InterPro" id="IPR011547">
    <property type="entry name" value="SLC26A/SulP_dom"/>
</dbReference>
<dbReference type="InterPro" id="IPR018045">
    <property type="entry name" value="S04_transporter_CS"/>
</dbReference>
<feature type="transmembrane region" description="Helical" evidence="6">
    <location>
        <begin position="225"/>
        <end position="244"/>
    </location>
</feature>
<feature type="transmembrane region" description="Helical" evidence="6">
    <location>
        <begin position="90"/>
        <end position="109"/>
    </location>
</feature>
<dbReference type="Gene3D" id="3.30.750.24">
    <property type="entry name" value="STAS domain"/>
    <property type="match status" value="1"/>
</dbReference>
<feature type="compositionally biased region" description="Basic and acidic residues" evidence="5">
    <location>
        <begin position="1053"/>
        <end position="1071"/>
    </location>
</feature>
<dbReference type="PROSITE" id="PS01130">
    <property type="entry name" value="SLC26A"/>
    <property type="match status" value="1"/>
</dbReference>
<evidence type="ECO:0000313" key="8">
    <source>
        <dbReference type="EMBL" id="KAJ3575411.1"/>
    </source>
</evidence>
<reference evidence="8" key="1">
    <citation type="submission" date="2022-07" db="EMBL/GenBank/DDBJ databases">
        <title>Genome Sequence of Leucocoprinus birnbaumii.</title>
        <authorList>
            <person name="Buettner E."/>
        </authorList>
    </citation>
    <scope>NUCLEOTIDE SEQUENCE</scope>
    <source>
        <strain evidence="8">VT141</strain>
    </source>
</reference>
<keyword evidence="3 6" id="KW-1133">Transmembrane helix</keyword>
<feature type="region of interest" description="Disordered" evidence="5">
    <location>
        <begin position="568"/>
        <end position="593"/>
    </location>
</feature>
<dbReference type="GO" id="GO:0016020">
    <property type="term" value="C:membrane"/>
    <property type="evidence" value="ECO:0007669"/>
    <property type="project" value="UniProtKB-SubCell"/>
</dbReference>
<sequence length="1189" mass="133514">MRLASLEKVGKNLVHYPEHGVRTISVGDWLSQFWVNPLPPLKAYILSLFPILTWIHRYNLGWLSGDLIAGLTVGIVVVPQGMSYAQVATLPPQYGLYSSIVGVFIYGFFGTSKDVSIGPTAVMSLTMAIIIKNVQGQYPGEWDAPTIATTAGLISGAIVLAIGLLRLGWLVDFIPLPTISGFMTGSAITIVSSQLPGLLGVSGFDTRAAAYSVILHTLEHLPKTTLDAAWGLSALFSLYLIKYSCNRAVGRWPRKARWFFVVNVMRNAIVIVVLTIASWLYCRRRESSKGKFPIHILQNIPAGLQHIDAPRLEGRLISALAPQMPITAIISFLEHIAIAKCFGRLTGYKINPNQELIAIGVANTVGSCFGAYPATGSFSRSALAQKSGVRTPISGMFTSVVVIIALYGLTRAFYWIPNAALCAVIIHAVADLVESPHEVYRFWCISPLEFFIWFATVLITVFASVEDGIYFSIGVSLVLLLIRLSHPRTSFLGRVPVESGSGQRKESREIFIPLKHDGVNNPNIKVAPPAPGVLVCRFEESYLYPNSSILNTVLVDYVKDNMRRGKDISSVHPRDRPWNDSVPRGDSGLKERENESKPWLHAIVLDFSSISQLDTTATQALIDARTEIERWTDYTVEFHFACILSPWTRRALIAGGFGYGCTQSKLASEVTTGSSRAWEEKQSSETSSQSVEDIEKGEVKMAEVRHHEKSTTAPEVQEPLTLKGTPFFHPDVVSAVRAAEGGLHRVAASWRFEESNTSSFPSTTPVVGIFRFREHLDMSSELISSHNVAQKIQKDDSVIILLSCSVDNRKPLFDIVTGTKVPLRELEFNSIRVTNPVTREIVYLISAPSPGFRRGMGPKEGLRYIHSCCNKVGAKLSAHVWVHDLHDTDHIWKDGKPMYWDKVQETFDELVDMESVVFLTTNWESVGLEKGRNEELRIKSRLGADVERGLFFIPLGAVDVVEVWWILGCLTELGVVQLVDPMKRLKWKMGRADEAAGRVIASRKRFGEGWRIAGLEEKYREAELEGKLGKAELEEKRRKAEFNAKRKALEQERRRRAEEGRRRTELERKQNNQDQRVQWMQHEIDILYAELSRTKEGRAVKKRLRKASLDQEKYMIPLLKQLDGEDLKPEERVKLEEKFEEEYVLCCREFRGHFGEVRQMGIAIGPRLREFYGIRDYKPKKKSKLCGIF</sequence>
<dbReference type="PANTHER" id="PTHR11814">
    <property type="entry name" value="SULFATE TRANSPORTER"/>
    <property type="match status" value="1"/>
</dbReference>
<gene>
    <name evidence="8" type="ORF">NP233_g1111</name>
</gene>
<evidence type="ECO:0000313" key="9">
    <source>
        <dbReference type="Proteomes" id="UP001213000"/>
    </source>
</evidence>
<feature type="transmembrane region" description="Helical" evidence="6">
    <location>
        <begin position="146"/>
        <end position="169"/>
    </location>
</feature>
<feature type="transmembrane region" description="Helical" evidence="6">
    <location>
        <begin position="115"/>
        <end position="134"/>
    </location>
</feature>
<feature type="transmembrane region" description="Helical" evidence="6">
    <location>
        <begin position="440"/>
        <end position="462"/>
    </location>
</feature>
<dbReference type="CDD" id="cd07042">
    <property type="entry name" value="STAS_SulP_like_sulfate_transporter"/>
    <property type="match status" value="1"/>
</dbReference>
<feature type="region of interest" description="Disordered" evidence="5">
    <location>
        <begin position="1053"/>
        <end position="1074"/>
    </location>
</feature>
<feature type="transmembrane region" description="Helical" evidence="6">
    <location>
        <begin position="389"/>
        <end position="409"/>
    </location>
</feature>
<evidence type="ECO:0000256" key="6">
    <source>
        <dbReference type="SAM" id="Phobius"/>
    </source>
</evidence>
<organism evidence="8 9">
    <name type="scientific">Leucocoprinus birnbaumii</name>
    <dbReference type="NCBI Taxonomy" id="56174"/>
    <lineage>
        <taxon>Eukaryota</taxon>
        <taxon>Fungi</taxon>
        <taxon>Dikarya</taxon>
        <taxon>Basidiomycota</taxon>
        <taxon>Agaricomycotina</taxon>
        <taxon>Agaricomycetes</taxon>
        <taxon>Agaricomycetidae</taxon>
        <taxon>Agaricales</taxon>
        <taxon>Agaricineae</taxon>
        <taxon>Agaricaceae</taxon>
        <taxon>Leucocoprinus</taxon>
    </lineage>
</organism>
<comment type="caution">
    <text evidence="8">The sequence shown here is derived from an EMBL/GenBank/DDBJ whole genome shotgun (WGS) entry which is preliminary data.</text>
</comment>
<dbReference type="NCBIfam" id="TIGR00815">
    <property type="entry name" value="sulP"/>
    <property type="match status" value="1"/>
</dbReference>
<name>A0AAD5W0Y8_9AGAR</name>
<dbReference type="InterPro" id="IPR002645">
    <property type="entry name" value="STAS_dom"/>
</dbReference>
<keyword evidence="2 6" id="KW-0812">Transmembrane</keyword>
<feature type="compositionally biased region" description="Basic and acidic residues" evidence="5">
    <location>
        <begin position="568"/>
        <end position="578"/>
    </location>
</feature>
<evidence type="ECO:0000256" key="2">
    <source>
        <dbReference type="ARBA" id="ARBA00022692"/>
    </source>
</evidence>
<feature type="transmembrane region" description="Helical" evidence="6">
    <location>
        <begin position="181"/>
        <end position="204"/>
    </location>
</feature>
<dbReference type="Pfam" id="PF00916">
    <property type="entry name" value="Sulfate_transp"/>
    <property type="match status" value="1"/>
</dbReference>
<comment type="subcellular location">
    <subcellularLocation>
        <location evidence="1">Membrane</location>
        <topology evidence="1">Multi-pass membrane protein</topology>
    </subcellularLocation>
</comment>
<feature type="transmembrane region" description="Helical" evidence="6">
    <location>
        <begin position="468"/>
        <end position="484"/>
    </location>
</feature>
<evidence type="ECO:0000259" key="7">
    <source>
        <dbReference type="PROSITE" id="PS50801"/>
    </source>
</evidence>
<evidence type="ECO:0000256" key="5">
    <source>
        <dbReference type="SAM" id="MobiDB-lite"/>
    </source>
</evidence>
<evidence type="ECO:0000256" key="3">
    <source>
        <dbReference type="ARBA" id="ARBA00022989"/>
    </source>
</evidence>
<dbReference type="PROSITE" id="PS50801">
    <property type="entry name" value="STAS"/>
    <property type="match status" value="1"/>
</dbReference>
<feature type="transmembrane region" description="Helical" evidence="6">
    <location>
        <begin position="60"/>
        <end position="78"/>
    </location>
</feature>
<evidence type="ECO:0000256" key="1">
    <source>
        <dbReference type="ARBA" id="ARBA00004141"/>
    </source>
</evidence>
<dbReference type="InterPro" id="IPR001902">
    <property type="entry name" value="SLC26A/SulP_fam"/>
</dbReference>
<feature type="transmembrane region" description="Helical" evidence="6">
    <location>
        <begin position="415"/>
        <end position="433"/>
    </location>
</feature>
<accession>A0AAD5W0Y8</accession>
<proteinExistence type="predicted"/>
<feature type="transmembrane region" description="Helical" evidence="6">
    <location>
        <begin position="264"/>
        <end position="282"/>
    </location>
</feature>
<protein>
    <recommendedName>
        <fullName evidence="7">STAS domain-containing protein</fullName>
    </recommendedName>
</protein>
<dbReference type="AlphaFoldDB" id="A0AAD5W0Y8"/>